<keyword evidence="2" id="KW-1185">Reference proteome</keyword>
<gene>
    <name evidence="1" type="ORF">V5O48_015220</name>
</gene>
<dbReference type="EMBL" id="JBAHYK010001775">
    <property type="protein sequence ID" value="KAL0566784.1"/>
    <property type="molecule type" value="Genomic_DNA"/>
</dbReference>
<accession>A0ABR3EV51</accession>
<reference evidence="1 2" key="1">
    <citation type="submission" date="2024-02" db="EMBL/GenBank/DDBJ databases">
        <title>A draft genome for the cacao thread blight pathogen Marasmius crinis-equi.</title>
        <authorList>
            <person name="Cohen S.P."/>
            <person name="Baruah I.K."/>
            <person name="Amoako-Attah I."/>
            <person name="Bukari Y."/>
            <person name="Meinhardt L.W."/>
            <person name="Bailey B.A."/>
        </authorList>
    </citation>
    <scope>NUCLEOTIDE SEQUENCE [LARGE SCALE GENOMIC DNA]</scope>
    <source>
        <strain evidence="1 2">GH-76</strain>
    </source>
</reference>
<protein>
    <submittedName>
        <fullName evidence="1">Uncharacterized protein</fullName>
    </submittedName>
</protein>
<dbReference type="Proteomes" id="UP001465976">
    <property type="component" value="Unassembled WGS sequence"/>
</dbReference>
<comment type="caution">
    <text evidence="1">The sequence shown here is derived from an EMBL/GenBank/DDBJ whole genome shotgun (WGS) entry which is preliminary data.</text>
</comment>
<name>A0ABR3EV51_9AGAR</name>
<sequence length="144" mass="16731">MRTPSRSTFPLFYSPRGDLRLGVVKPTDVRADGSCIAERTKQKRILHLYSKACLALASQYAPRESNYFEERIEIIYTTPDRMVPRDPELFVRSQGFRQEINFLLKTIDCHTLKIFEKFLRMAENIDAHAARRAVEEVYLSEGTD</sequence>
<evidence type="ECO:0000313" key="1">
    <source>
        <dbReference type="EMBL" id="KAL0566784.1"/>
    </source>
</evidence>
<proteinExistence type="predicted"/>
<organism evidence="1 2">
    <name type="scientific">Marasmius crinis-equi</name>
    <dbReference type="NCBI Taxonomy" id="585013"/>
    <lineage>
        <taxon>Eukaryota</taxon>
        <taxon>Fungi</taxon>
        <taxon>Dikarya</taxon>
        <taxon>Basidiomycota</taxon>
        <taxon>Agaricomycotina</taxon>
        <taxon>Agaricomycetes</taxon>
        <taxon>Agaricomycetidae</taxon>
        <taxon>Agaricales</taxon>
        <taxon>Marasmiineae</taxon>
        <taxon>Marasmiaceae</taxon>
        <taxon>Marasmius</taxon>
    </lineage>
</organism>
<evidence type="ECO:0000313" key="2">
    <source>
        <dbReference type="Proteomes" id="UP001465976"/>
    </source>
</evidence>